<accession>A0A7J6P295</accession>
<dbReference type="AlphaFoldDB" id="A0A7J6P295"/>
<evidence type="ECO:0000313" key="3">
    <source>
        <dbReference type="EMBL" id="KAF4690293.1"/>
    </source>
</evidence>
<organism evidence="3 4">
    <name type="scientific">Perkinsus olseni</name>
    <name type="common">Perkinsus atlanticus</name>
    <dbReference type="NCBI Taxonomy" id="32597"/>
    <lineage>
        <taxon>Eukaryota</taxon>
        <taxon>Sar</taxon>
        <taxon>Alveolata</taxon>
        <taxon>Perkinsozoa</taxon>
        <taxon>Perkinsea</taxon>
        <taxon>Perkinsida</taxon>
        <taxon>Perkinsidae</taxon>
        <taxon>Perkinsus</taxon>
    </lineage>
</organism>
<feature type="region of interest" description="Disordered" evidence="1">
    <location>
        <begin position="156"/>
        <end position="190"/>
    </location>
</feature>
<comment type="caution">
    <text evidence="3">The sequence shown here is derived from an EMBL/GenBank/DDBJ whole genome shotgun (WGS) entry which is preliminary data.</text>
</comment>
<feature type="chain" id="PRO_5029751947" evidence="2">
    <location>
        <begin position="20"/>
        <end position="616"/>
    </location>
</feature>
<evidence type="ECO:0000313" key="4">
    <source>
        <dbReference type="Proteomes" id="UP000541610"/>
    </source>
</evidence>
<reference evidence="3 4" key="1">
    <citation type="submission" date="2020-04" db="EMBL/GenBank/DDBJ databases">
        <title>Perkinsus olseni comparative genomics.</title>
        <authorList>
            <person name="Bogema D.R."/>
        </authorList>
    </citation>
    <scope>NUCLEOTIDE SEQUENCE [LARGE SCALE GENOMIC DNA]</scope>
    <source>
        <strain evidence="3">00978-12</strain>
    </source>
</reference>
<dbReference type="EMBL" id="JABANP010000102">
    <property type="protein sequence ID" value="KAF4690293.1"/>
    <property type="molecule type" value="Genomic_DNA"/>
</dbReference>
<evidence type="ECO:0000256" key="2">
    <source>
        <dbReference type="SAM" id="SignalP"/>
    </source>
</evidence>
<sequence>MRVHVVVYLVTALFVPVTGEDVYCHKTSKYKLCATVSSAKKQHLLNFKATPFSEGPKIRFATGDLPFRSQGDSGCWIPRGPVTDAHEEMFSGVREITKLPWMVLKNIKVCPRRDGMLIIDAAKRSRRVFLTNTRSTAEEKRRLEVAFRHLLANRKRKNPGADITEPRPLERGEDALSSGHRESFSRGMPSGHFCNSQPVGGLTKLLVTMSNDGETVNASLLFFGDKPLAAVGMKRVHVISSLPLSSSSLVPGRLGLSLWSVERSLADSAHIKSTDKILEAVGKEASIPLLELVHGDDVYCYDEAQYKFSVTVRSAEDDPSLQFEVTTFSKPPRKFVTEDLPFVWDRVDLCWSPRDRGSAEGRNAASGIRRSAKLKWFYFSTLKVCPGGDVITIFDIADESNLLVLTSIRGSAKKRRRSYTLGTVQPSRKRKKVSAPTTPSRQFNKGRGAASKGRVNARKGISHGMPMGKFCNAEPIHGLASFWVDLMGDYKTVNGTFHFYGSEPSPETGFKELRSTGSLPLARYSLAHGPGDEVALWSVARELTEDRFIDSANDVLETVGKEAGLPSLNVDNIHIAFDQISKSMAAVLGSEDTFGSPALWIALNDTEACGVSSLSQ</sequence>
<evidence type="ECO:0000256" key="1">
    <source>
        <dbReference type="SAM" id="MobiDB-lite"/>
    </source>
</evidence>
<feature type="signal peptide" evidence="2">
    <location>
        <begin position="1"/>
        <end position="19"/>
    </location>
</feature>
<protein>
    <submittedName>
        <fullName evidence="3">Uncharacterized protein</fullName>
    </submittedName>
</protein>
<keyword evidence="2" id="KW-0732">Signal</keyword>
<dbReference type="Proteomes" id="UP000541610">
    <property type="component" value="Unassembled WGS sequence"/>
</dbReference>
<gene>
    <name evidence="3" type="ORF">FOZ60_000362</name>
</gene>
<proteinExistence type="predicted"/>
<name>A0A7J6P295_PEROL</name>
<feature type="region of interest" description="Disordered" evidence="1">
    <location>
        <begin position="416"/>
        <end position="455"/>
    </location>
</feature>
<feature type="compositionally biased region" description="Basic and acidic residues" evidence="1">
    <location>
        <begin position="164"/>
        <end position="184"/>
    </location>
</feature>